<evidence type="ECO:0000313" key="2">
    <source>
        <dbReference type="Proteomes" id="UP000234545"/>
    </source>
</evidence>
<dbReference type="AlphaFoldDB" id="A0A2I1I7A0"/>
<evidence type="ECO:0008006" key="3">
    <source>
        <dbReference type="Google" id="ProtNLM"/>
    </source>
</evidence>
<name>A0A2I1I7A0_9ACTO</name>
<proteinExistence type="predicted"/>
<dbReference type="Proteomes" id="UP000234545">
    <property type="component" value="Unassembled WGS sequence"/>
</dbReference>
<dbReference type="EMBL" id="PKKJ01000001">
    <property type="protein sequence ID" value="PKY66996.1"/>
    <property type="molecule type" value="Genomic_DNA"/>
</dbReference>
<reference evidence="1 2" key="1">
    <citation type="submission" date="2017-12" db="EMBL/GenBank/DDBJ databases">
        <title>Phylogenetic diversity of female urinary microbiome.</title>
        <authorList>
            <person name="Thomas-White K."/>
            <person name="Wolfe A.J."/>
        </authorList>
    </citation>
    <scope>NUCLEOTIDE SEQUENCE [LARGE SCALE GENOMIC DNA]</scope>
    <source>
        <strain evidence="1 2">UMB0250</strain>
    </source>
</reference>
<comment type="caution">
    <text evidence="1">The sequence shown here is derived from an EMBL/GenBank/DDBJ whole genome shotgun (WGS) entry which is preliminary data.</text>
</comment>
<sequence length="69" mass="8081">MMTVEVARDRGWWIAHLAYAGQTYRTQGHTLRELREMIDDLFSFVCEDEGESGSATATFRLRLVPLRRY</sequence>
<evidence type="ECO:0000313" key="1">
    <source>
        <dbReference type="EMBL" id="PKY66996.1"/>
    </source>
</evidence>
<protein>
    <recommendedName>
        <fullName evidence="3">Type II toxin-antitoxin system HicB family antitoxin</fullName>
    </recommendedName>
</protein>
<gene>
    <name evidence="1" type="ORF">CYJ25_01790</name>
</gene>
<dbReference type="RefSeq" id="WP_101627493.1">
    <property type="nucleotide sequence ID" value="NZ_PKKJ01000001.1"/>
</dbReference>
<organism evidence="1 2">
    <name type="scientific">Schaalia turicensis</name>
    <dbReference type="NCBI Taxonomy" id="131111"/>
    <lineage>
        <taxon>Bacteria</taxon>
        <taxon>Bacillati</taxon>
        <taxon>Actinomycetota</taxon>
        <taxon>Actinomycetes</taxon>
        <taxon>Actinomycetales</taxon>
        <taxon>Actinomycetaceae</taxon>
        <taxon>Schaalia</taxon>
    </lineage>
</organism>
<accession>A0A2I1I7A0</accession>